<dbReference type="GO" id="GO:0032259">
    <property type="term" value="P:methylation"/>
    <property type="evidence" value="ECO:0007669"/>
    <property type="project" value="UniProtKB-KW"/>
</dbReference>
<evidence type="ECO:0000313" key="3">
    <source>
        <dbReference type="Proteomes" id="UP000609879"/>
    </source>
</evidence>
<dbReference type="PROSITE" id="PS00092">
    <property type="entry name" value="N6_MTASE"/>
    <property type="match status" value="1"/>
</dbReference>
<keyword evidence="3" id="KW-1185">Reference proteome</keyword>
<organism evidence="2 3">
    <name type="scientific">Paractinoplanes deccanensis</name>
    <dbReference type="NCBI Taxonomy" id="113561"/>
    <lineage>
        <taxon>Bacteria</taxon>
        <taxon>Bacillati</taxon>
        <taxon>Actinomycetota</taxon>
        <taxon>Actinomycetes</taxon>
        <taxon>Micromonosporales</taxon>
        <taxon>Micromonosporaceae</taxon>
        <taxon>Paractinoplanes</taxon>
    </lineage>
</organism>
<accession>A0ABQ3Y555</accession>
<dbReference type="CDD" id="cd02440">
    <property type="entry name" value="AdoMet_MTases"/>
    <property type="match status" value="1"/>
</dbReference>
<gene>
    <name evidence="2" type="ORF">Ade02nite_37360</name>
</gene>
<evidence type="ECO:0000259" key="1">
    <source>
        <dbReference type="Pfam" id="PF05175"/>
    </source>
</evidence>
<reference evidence="2 3" key="1">
    <citation type="submission" date="2021-01" db="EMBL/GenBank/DDBJ databases">
        <title>Whole genome shotgun sequence of Actinoplanes deccanensis NBRC 13994.</title>
        <authorList>
            <person name="Komaki H."/>
            <person name="Tamura T."/>
        </authorList>
    </citation>
    <scope>NUCLEOTIDE SEQUENCE [LARGE SCALE GENOMIC DNA]</scope>
    <source>
        <strain evidence="2 3">NBRC 13994</strain>
    </source>
</reference>
<sequence length="332" mass="35740">MVGPFRGIRRVMTITAMTAAPAAELGAADRALVALGRELRDAGYHFTTVTPATHARVNRRPRNARAYGLRDVFGWSRPFGPGVLPERFVELMAAARVLDRDGDEWRSTVRFSSYDGELFAHSAFPTDAEDSVFFGPDTYRMADAVAAHVEGRERPVRRAVDIGCGTGAGAITVAKRAPEAGVLAVDINPAALRLARVNAELAGTAGVRPCESDLLNGVDGDFDLIFSNPPFMIDPAGRAYRDGGPNGHELSMAIIDAAAERLAPHGSLVLFAGTGIVGGRDPFREAAAERLDRAGLRWSYREWDPDVYGEELDGPAYAHAERIALVLLTATR</sequence>
<dbReference type="Pfam" id="PF05175">
    <property type="entry name" value="MTS"/>
    <property type="match status" value="1"/>
</dbReference>
<evidence type="ECO:0000313" key="2">
    <source>
        <dbReference type="EMBL" id="GID75095.1"/>
    </source>
</evidence>
<proteinExistence type="predicted"/>
<keyword evidence="2" id="KW-0489">Methyltransferase</keyword>
<feature type="domain" description="Methyltransferase small" evidence="1">
    <location>
        <begin position="155"/>
        <end position="272"/>
    </location>
</feature>
<dbReference type="InterPro" id="IPR029063">
    <property type="entry name" value="SAM-dependent_MTases_sf"/>
</dbReference>
<dbReference type="PANTHER" id="PTHR18895:SF74">
    <property type="entry name" value="MTRF1L RELEASE FACTOR GLUTAMINE METHYLTRANSFERASE"/>
    <property type="match status" value="1"/>
</dbReference>
<protein>
    <submittedName>
        <fullName evidence="2">SAM-dependent methyltransferase</fullName>
    </submittedName>
</protein>
<dbReference type="GO" id="GO:0008168">
    <property type="term" value="F:methyltransferase activity"/>
    <property type="evidence" value="ECO:0007669"/>
    <property type="project" value="UniProtKB-KW"/>
</dbReference>
<keyword evidence="2" id="KW-0808">Transferase</keyword>
<dbReference type="Proteomes" id="UP000609879">
    <property type="component" value="Unassembled WGS sequence"/>
</dbReference>
<name>A0ABQ3Y555_9ACTN</name>
<comment type="caution">
    <text evidence="2">The sequence shown here is derived from an EMBL/GenBank/DDBJ whole genome shotgun (WGS) entry which is preliminary data.</text>
</comment>
<dbReference type="EMBL" id="BOMI01000070">
    <property type="protein sequence ID" value="GID75095.1"/>
    <property type="molecule type" value="Genomic_DNA"/>
</dbReference>
<dbReference type="InterPro" id="IPR050320">
    <property type="entry name" value="N5-glutamine_MTase"/>
</dbReference>
<dbReference type="Gene3D" id="3.40.50.150">
    <property type="entry name" value="Vaccinia Virus protein VP39"/>
    <property type="match status" value="1"/>
</dbReference>
<dbReference type="InterPro" id="IPR002052">
    <property type="entry name" value="DNA_methylase_N6_adenine_CS"/>
</dbReference>
<dbReference type="SUPFAM" id="SSF53335">
    <property type="entry name" value="S-adenosyl-L-methionine-dependent methyltransferases"/>
    <property type="match status" value="1"/>
</dbReference>
<dbReference type="InterPro" id="IPR007848">
    <property type="entry name" value="Small_mtfrase_dom"/>
</dbReference>
<dbReference type="PANTHER" id="PTHR18895">
    <property type="entry name" value="HEMK METHYLTRANSFERASE"/>
    <property type="match status" value="1"/>
</dbReference>